<dbReference type="KEGG" id="pef:A7E78_10410"/>
<dbReference type="Pfam" id="PF13442">
    <property type="entry name" value="Cytochrome_CBB3"/>
    <property type="match status" value="1"/>
</dbReference>
<keyword evidence="8" id="KW-0793">Thylakoid</keyword>
<dbReference type="PANTHER" id="PTHR34688">
    <property type="entry name" value="CYTOCHROME C6, CHLOROPLASTIC"/>
    <property type="match status" value="1"/>
</dbReference>
<dbReference type="InterPro" id="IPR009056">
    <property type="entry name" value="Cyt_c-like_dom"/>
</dbReference>
<keyword evidence="12" id="KW-1185">Reference proteome</keyword>
<organism evidence="11 12">
    <name type="scientific">Syntrophotalea acetylenivorans</name>
    <dbReference type="NCBI Taxonomy" id="1842532"/>
    <lineage>
        <taxon>Bacteria</taxon>
        <taxon>Pseudomonadati</taxon>
        <taxon>Thermodesulfobacteriota</taxon>
        <taxon>Desulfuromonadia</taxon>
        <taxon>Desulfuromonadales</taxon>
        <taxon>Syntrophotaleaceae</taxon>
        <taxon>Syntrophotalea</taxon>
    </lineage>
</organism>
<dbReference type="PROSITE" id="PS51007">
    <property type="entry name" value="CYTC"/>
    <property type="match status" value="1"/>
</dbReference>
<sequence length="109" mass="11480">MKEELLSAASKPAFAAVEETARVATPVAEPKDGQALFQQHCAVCHPGGGNIINPDKGLDGKTLAANGIVTAGDIVSLMREPRPGMSAFSKELLSDRDAGRIAEYILQTF</sequence>
<name>A0A1L3GT15_9BACT</name>
<dbReference type="GO" id="GO:0009055">
    <property type="term" value="F:electron transfer activity"/>
    <property type="evidence" value="ECO:0007669"/>
    <property type="project" value="InterPro"/>
</dbReference>
<keyword evidence="7 9" id="KW-0408">Iron</keyword>
<dbReference type="GO" id="GO:0031979">
    <property type="term" value="C:plasma membrane-derived thylakoid lumen"/>
    <property type="evidence" value="ECO:0007669"/>
    <property type="project" value="UniProtKB-SubCell"/>
</dbReference>
<evidence type="ECO:0000256" key="5">
    <source>
        <dbReference type="ARBA" id="ARBA00022723"/>
    </source>
</evidence>
<dbReference type="GO" id="GO:0005506">
    <property type="term" value="F:iron ion binding"/>
    <property type="evidence" value="ECO:0007669"/>
    <property type="project" value="InterPro"/>
</dbReference>
<accession>A0A1L3GT15</accession>
<evidence type="ECO:0000256" key="4">
    <source>
        <dbReference type="ARBA" id="ARBA00022617"/>
    </source>
</evidence>
<comment type="similarity">
    <text evidence="2">Belongs to the cytochrome c family. PetJ subfamily.</text>
</comment>
<evidence type="ECO:0000313" key="11">
    <source>
        <dbReference type="EMBL" id="APG29096.1"/>
    </source>
</evidence>
<feature type="domain" description="Cytochrome c" evidence="10">
    <location>
        <begin position="28"/>
        <end position="109"/>
    </location>
</feature>
<evidence type="ECO:0000256" key="3">
    <source>
        <dbReference type="ARBA" id="ARBA00022448"/>
    </source>
</evidence>
<evidence type="ECO:0000256" key="2">
    <source>
        <dbReference type="ARBA" id="ARBA00009650"/>
    </source>
</evidence>
<evidence type="ECO:0000256" key="6">
    <source>
        <dbReference type="ARBA" id="ARBA00022982"/>
    </source>
</evidence>
<keyword evidence="6" id="KW-0249">Electron transport</keyword>
<dbReference type="PANTHER" id="PTHR34688:SF2">
    <property type="entry name" value="CYTOCHROME C6, CHLOROPLASTIC"/>
    <property type="match status" value="1"/>
</dbReference>
<evidence type="ECO:0000256" key="8">
    <source>
        <dbReference type="ARBA" id="ARBA00023078"/>
    </source>
</evidence>
<dbReference type="Gene3D" id="1.10.760.10">
    <property type="entry name" value="Cytochrome c-like domain"/>
    <property type="match status" value="1"/>
</dbReference>
<evidence type="ECO:0000256" key="1">
    <source>
        <dbReference type="ARBA" id="ARBA00004518"/>
    </source>
</evidence>
<dbReference type="EMBL" id="CP015519">
    <property type="protein sequence ID" value="APG29096.1"/>
    <property type="molecule type" value="Genomic_DNA"/>
</dbReference>
<dbReference type="SUPFAM" id="SSF46626">
    <property type="entry name" value="Cytochrome c"/>
    <property type="match status" value="1"/>
</dbReference>
<dbReference type="AlphaFoldDB" id="A0A1L3GT15"/>
<evidence type="ECO:0000256" key="7">
    <source>
        <dbReference type="ARBA" id="ARBA00023004"/>
    </source>
</evidence>
<keyword evidence="4 9" id="KW-0349">Heme</keyword>
<protein>
    <recommendedName>
        <fullName evidence="10">Cytochrome c domain-containing protein</fullName>
    </recommendedName>
</protein>
<proteinExistence type="inferred from homology"/>
<keyword evidence="5 9" id="KW-0479">Metal-binding</keyword>
<dbReference type="GO" id="GO:0020037">
    <property type="term" value="F:heme binding"/>
    <property type="evidence" value="ECO:0007669"/>
    <property type="project" value="InterPro"/>
</dbReference>
<dbReference type="InterPro" id="IPR023655">
    <property type="entry name" value="Cyt_C6"/>
</dbReference>
<gene>
    <name evidence="11" type="ORF">A7E78_10410</name>
</gene>
<reference evidence="11 12" key="1">
    <citation type="journal article" date="2017" name="Genome Announc.">
        <title>Complete Genome Sequences of Two Acetylene-Fermenting Pelobacter acetylenicus Strains.</title>
        <authorList>
            <person name="Sutton J.M."/>
            <person name="Baesman S.M."/>
            <person name="Fierst J.L."/>
            <person name="Poret-Peterson A.T."/>
            <person name="Oremland R.S."/>
            <person name="Dunlap D.S."/>
            <person name="Akob D.M."/>
        </authorList>
    </citation>
    <scope>NUCLEOTIDE SEQUENCE [LARGE SCALE GENOMIC DNA]</scope>
    <source>
        <strain evidence="11 12">SFB93</strain>
    </source>
</reference>
<dbReference type="InterPro" id="IPR036909">
    <property type="entry name" value="Cyt_c-like_dom_sf"/>
</dbReference>
<evidence type="ECO:0000256" key="9">
    <source>
        <dbReference type="PROSITE-ProRule" id="PRU00433"/>
    </source>
</evidence>
<keyword evidence="3" id="KW-0813">Transport</keyword>
<comment type="subcellular location">
    <subcellularLocation>
        <location evidence="1">Cellular thylakoid lumen</location>
    </subcellularLocation>
</comment>
<dbReference type="Proteomes" id="UP000182517">
    <property type="component" value="Chromosome"/>
</dbReference>
<evidence type="ECO:0000259" key="10">
    <source>
        <dbReference type="PROSITE" id="PS51007"/>
    </source>
</evidence>
<evidence type="ECO:0000313" key="12">
    <source>
        <dbReference type="Proteomes" id="UP000182517"/>
    </source>
</evidence>